<dbReference type="InterPro" id="IPR012349">
    <property type="entry name" value="Split_barrel_FMN-bd"/>
</dbReference>
<protein>
    <submittedName>
        <fullName evidence="2">Uncharacterized protein, pyridoxamine 5'-phosphate oxidase (PNPOx-like) family</fullName>
    </submittedName>
</protein>
<dbReference type="RefSeq" id="WP_103952561.1">
    <property type="nucleotide sequence ID" value="NZ_FNUL01000005.1"/>
</dbReference>
<name>A0A1H5TV26_9FIRM</name>
<reference evidence="2 3" key="1">
    <citation type="submission" date="2016-10" db="EMBL/GenBank/DDBJ databases">
        <authorList>
            <person name="de Groot N.N."/>
        </authorList>
    </citation>
    <scope>NUCLEOTIDE SEQUENCE [LARGE SCALE GENOMIC DNA]</scope>
    <source>
        <strain evidence="2 3">D15d</strain>
    </source>
</reference>
<accession>A0A1H5TV26</accession>
<evidence type="ECO:0000259" key="1">
    <source>
        <dbReference type="Pfam" id="PF01243"/>
    </source>
</evidence>
<dbReference type="EMBL" id="FNUL01000005">
    <property type="protein sequence ID" value="SEF66068.1"/>
    <property type="molecule type" value="Genomic_DNA"/>
</dbReference>
<organism evidence="2 3">
    <name type="scientific">Lachnospira multipara</name>
    <dbReference type="NCBI Taxonomy" id="28051"/>
    <lineage>
        <taxon>Bacteria</taxon>
        <taxon>Bacillati</taxon>
        <taxon>Bacillota</taxon>
        <taxon>Clostridia</taxon>
        <taxon>Lachnospirales</taxon>
        <taxon>Lachnospiraceae</taxon>
        <taxon>Lachnospira</taxon>
    </lineage>
</organism>
<dbReference type="Proteomes" id="UP000236726">
    <property type="component" value="Unassembled WGS sequence"/>
</dbReference>
<evidence type="ECO:0000313" key="3">
    <source>
        <dbReference type="Proteomes" id="UP000236726"/>
    </source>
</evidence>
<dbReference type="Gene3D" id="2.30.110.10">
    <property type="entry name" value="Electron Transport, Fmn-binding Protein, Chain A"/>
    <property type="match status" value="1"/>
</dbReference>
<dbReference type="AlphaFoldDB" id="A0A1H5TV26"/>
<gene>
    <name evidence="2" type="ORF">SAMN05216537_105113</name>
</gene>
<keyword evidence="3" id="KW-1185">Reference proteome</keyword>
<proteinExistence type="predicted"/>
<evidence type="ECO:0000313" key="2">
    <source>
        <dbReference type="EMBL" id="SEF66068.1"/>
    </source>
</evidence>
<sequence length="134" mass="15118">MNNAYEFFKKAGVFYLATTTDNGQAKLRPFGAVSKFEDKLYLVTNNQKDVYKQLLANPKAEICALGAGGWMRVTGELKEDTRREARVAMMNENEASLSSMYTVDDNLMTVFYFENAKVTSYENGKEPVVEDLSL</sequence>
<dbReference type="SUPFAM" id="SSF50475">
    <property type="entry name" value="FMN-binding split barrel"/>
    <property type="match status" value="1"/>
</dbReference>
<dbReference type="InterPro" id="IPR011576">
    <property type="entry name" value="Pyridox_Oxase_N"/>
</dbReference>
<dbReference type="Pfam" id="PF01243">
    <property type="entry name" value="PNPOx_N"/>
    <property type="match status" value="1"/>
</dbReference>
<feature type="domain" description="Pyridoxamine 5'-phosphate oxidase N-terminal" evidence="1">
    <location>
        <begin position="6"/>
        <end position="89"/>
    </location>
</feature>